<proteinExistence type="predicted"/>
<evidence type="ECO:0000259" key="2">
    <source>
        <dbReference type="Pfam" id="PF00076"/>
    </source>
</evidence>
<dbReference type="AlphaFoldDB" id="A0AAD5U6E9"/>
<dbReference type="SUPFAM" id="SSF54928">
    <property type="entry name" value="RNA-binding domain, RBD"/>
    <property type="match status" value="1"/>
</dbReference>
<name>A0AAD5U6E9_9FUNG</name>
<evidence type="ECO:0000313" key="3">
    <source>
        <dbReference type="EMBL" id="KAJ3225909.1"/>
    </source>
</evidence>
<comment type="caution">
    <text evidence="3">The sequence shown here is derived from an EMBL/GenBank/DDBJ whole genome shotgun (WGS) entry which is preliminary data.</text>
</comment>
<dbReference type="InterPro" id="IPR012677">
    <property type="entry name" value="Nucleotide-bd_a/b_plait_sf"/>
</dbReference>
<gene>
    <name evidence="3" type="ORF">HK099_005965</name>
</gene>
<feature type="compositionally biased region" description="Low complexity" evidence="1">
    <location>
        <begin position="132"/>
        <end position="143"/>
    </location>
</feature>
<feature type="region of interest" description="Disordered" evidence="1">
    <location>
        <begin position="130"/>
        <end position="198"/>
    </location>
</feature>
<dbReference type="Gene3D" id="3.30.70.330">
    <property type="match status" value="1"/>
</dbReference>
<sequence length="318" mass="36797">MYTLGILKNNKEDSKPAFAFIKYEKREDAIMAKKTMNGILFLNKNLKIEFNNQEKEKREYEDMHYFQTIQNNLNNNNLLERNELNELYNLEKEEKKEIQYVGQRTPTRVPCYAEPNIASSHQTYTGNAAAFSPQRPISSSPQRLQTFSGRPSHYISLPSPQVSHSGSSSHYSPHKSINQSPDAFSRGPYPSPLISPNRNNIQYNALQQSSFRPVNNYSPRQEIFTHSHLQLNSRELEQKIDNKFSSLPPLRRNLFQNPQTTSQKKENFNLINNPRIENFNQVSSLSSQTVKKGPSHISYNNDSNENSKNDFSRSLEKF</sequence>
<dbReference type="Proteomes" id="UP001211065">
    <property type="component" value="Unassembled WGS sequence"/>
</dbReference>
<accession>A0AAD5U6E9</accession>
<feature type="domain" description="RRM" evidence="2">
    <location>
        <begin position="11"/>
        <end position="47"/>
    </location>
</feature>
<keyword evidence="4" id="KW-1185">Reference proteome</keyword>
<dbReference type="EMBL" id="JADGJW010000049">
    <property type="protein sequence ID" value="KAJ3225909.1"/>
    <property type="molecule type" value="Genomic_DNA"/>
</dbReference>
<protein>
    <recommendedName>
        <fullName evidence="2">RRM domain-containing protein</fullName>
    </recommendedName>
</protein>
<evidence type="ECO:0000313" key="4">
    <source>
        <dbReference type="Proteomes" id="UP001211065"/>
    </source>
</evidence>
<dbReference type="InterPro" id="IPR035979">
    <property type="entry name" value="RBD_domain_sf"/>
</dbReference>
<dbReference type="Pfam" id="PF00076">
    <property type="entry name" value="RRM_1"/>
    <property type="match status" value="1"/>
</dbReference>
<reference evidence="3" key="1">
    <citation type="submission" date="2020-05" db="EMBL/GenBank/DDBJ databases">
        <title>Phylogenomic resolution of chytrid fungi.</title>
        <authorList>
            <person name="Stajich J.E."/>
            <person name="Amses K."/>
            <person name="Simmons R."/>
            <person name="Seto K."/>
            <person name="Myers J."/>
            <person name="Bonds A."/>
            <person name="Quandt C.A."/>
            <person name="Barry K."/>
            <person name="Liu P."/>
            <person name="Grigoriev I."/>
            <person name="Longcore J.E."/>
            <person name="James T.Y."/>
        </authorList>
    </citation>
    <scope>NUCLEOTIDE SEQUENCE</scope>
    <source>
        <strain evidence="3">JEL0476</strain>
    </source>
</reference>
<feature type="compositionally biased region" description="Basic and acidic residues" evidence="1">
    <location>
        <begin position="305"/>
        <end position="318"/>
    </location>
</feature>
<feature type="region of interest" description="Disordered" evidence="1">
    <location>
        <begin position="284"/>
        <end position="318"/>
    </location>
</feature>
<dbReference type="InterPro" id="IPR000504">
    <property type="entry name" value="RRM_dom"/>
</dbReference>
<evidence type="ECO:0000256" key="1">
    <source>
        <dbReference type="SAM" id="MobiDB-lite"/>
    </source>
</evidence>
<organism evidence="3 4">
    <name type="scientific">Clydaea vesicula</name>
    <dbReference type="NCBI Taxonomy" id="447962"/>
    <lineage>
        <taxon>Eukaryota</taxon>
        <taxon>Fungi</taxon>
        <taxon>Fungi incertae sedis</taxon>
        <taxon>Chytridiomycota</taxon>
        <taxon>Chytridiomycota incertae sedis</taxon>
        <taxon>Chytridiomycetes</taxon>
        <taxon>Lobulomycetales</taxon>
        <taxon>Lobulomycetaceae</taxon>
        <taxon>Clydaea</taxon>
    </lineage>
</organism>
<feature type="compositionally biased region" description="Low complexity" evidence="1">
    <location>
        <begin position="156"/>
        <end position="176"/>
    </location>
</feature>
<dbReference type="GO" id="GO:0003723">
    <property type="term" value="F:RNA binding"/>
    <property type="evidence" value="ECO:0007669"/>
    <property type="project" value="InterPro"/>
</dbReference>
<dbReference type="CDD" id="cd00590">
    <property type="entry name" value="RRM_SF"/>
    <property type="match status" value="1"/>
</dbReference>